<gene>
    <name evidence="2" type="ORF">F4562_002572</name>
</gene>
<organism evidence="2 3">
    <name type="scientific">Streptosporangium becharense</name>
    <dbReference type="NCBI Taxonomy" id="1816182"/>
    <lineage>
        <taxon>Bacteria</taxon>
        <taxon>Bacillati</taxon>
        <taxon>Actinomycetota</taxon>
        <taxon>Actinomycetes</taxon>
        <taxon>Streptosporangiales</taxon>
        <taxon>Streptosporangiaceae</taxon>
        <taxon>Streptosporangium</taxon>
    </lineage>
</organism>
<proteinExistence type="predicted"/>
<dbReference type="AlphaFoldDB" id="A0A7W9IF02"/>
<reference evidence="2 3" key="1">
    <citation type="submission" date="2020-08" db="EMBL/GenBank/DDBJ databases">
        <title>Sequencing the genomes of 1000 actinobacteria strains.</title>
        <authorList>
            <person name="Klenk H.-P."/>
        </authorList>
    </citation>
    <scope>NUCLEOTIDE SEQUENCE [LARGE SCALE GENOMIC DNA]</scope>
    <source>
        <strain evidence="2 3">DSM 46887</strain>
    </source>
</reference>
<keyword evidence="1" id="KW-0812">Transmembrane</keyword>
<evidence type="ECO:0000313" key="3">
    <source>
        <dbReference type="Proteomes" id="UP000540685"/>
    </source>
</evidence>
<dbReference type="EMBL" id="JACHMP010000001">
    <property type="protein sequence ID" value="MBB5819510.1"/>
    <property type="molecule type" value="Genomic_DNA"/>
</dbReference>
<keyword evidence="1" id="KW-1133">Transmembrane helix</keyword>
<dbReference type="Proteomes" id="UP000540685">
    <property type="component" value="Unassembled WGS sequence"/>
</dbReference>
<evidence type="ECO:0008006" key="4">
    <source>
        <dbReference type="Google" id="ProtNLM"/>
    </source>
</evidence>
<accession>A0A7W9IF02</accession>
<protein>
    <recommendedName>
        <fullName evidence="4">CU044_5270 family protein</fullName>
    </recommendedName>
</protein>
<comment type="caution">
    <text evidence="2">The sequence shown here is derived from an EMBL/GenBank/DDBJ whole genome shotgun (WGS) entry which is preliminary data.</text>
</comment>
<dbReference type="NCBIfam" id="NF038083">
    <property type="entry name" value="CU044_5270_fam"/>
    <property type="match status" value="1"/>
</dbReference>
<sequence>MDEFKLIDEVMPDVPPPAPGRVAEARARVLRTRRRGFPAWAGIALAAAATAAVIGAIVVVPALRDGAGNGPAVTAVVPADGRAVFDAATDRLARRRETEHANWRREVEHARREPFEHRNRGKGGFTVDSRIREVLWAGPDGRTAHEVTALRSTPLTAADRTAWKKAGSPGLCGNDGDCDNDQVPYGYTQYLSSAGSPEDYTVSDVRLSAREVRELPRDPAELKAELLSRWAVVRDANDKTHYSGPFPSDDDKIWQIGQELLVNAPTTPGTRAAILRMLAALPGARVVDGARDVEGRTGLAVLRRTSDGSTERQVLVDRVTGDTLAVQEVLVVPHAHVPDVPVGSVFNATLVRRIGWTDDRFVLPEGCTPAGRQCLREAAD</sequence>
<keyword evidence="3" id="KW-1185">Reference proteome</keyword>
<name>A0A7W9IF02_9ACTN</name>
<evidence type="ECO:0000256" key="1">
    <source>
        <dbReference type="SAM" id="Phobius"/>
    </source>
</evidence>
<dbReference type="InterPro" id="IPR047789">
    <property type="entry name" value="CU044_5270-like"/>
</dbReference>
<evidence type="ECO:0000313" key="2">
    <source>
        <dbReference type="EMBL" id="MBB5819510.1"/>
    </source>
</evidence>
<keyword evidence="1" id="KW-0472">Membrane</keyword>
<dbReference type="RefSeq" id="WP_184538397.1">
    <property type="nucleotide sequence ID" value="NZ_JACHMP010000001.1"/>
</dbReference>
<feature type="transmembrane region" description="Helical" evidence="1">
    <location>
        <begin position="37"/>
        <end position="63"/>
    </location>
</feature>